<organism evidence="1">
    <name type="scientific">bioreactor metagenome</name>
    <dbReference type="NCBI Taxonomy" id="1076179"/>
    <lineage>
        <taxon>unclassified sequences</taxon>
        <taxon>metagenomes</taxon>
        <taxon>ecological metagenomes</taxon>
    </lineage>
</organism>
<protein>
    <submittedName>
        <fullName evidence="1">Uncharacterized protein</fullName>
    </submittedName>
</protein>
<name>A0A644ZRY7_9ZZZZ</name>
<dbReference type="AlphaFoldDB" id="A0A644ZRY7"/>
<sequence length="101" mass="11416">MHADCLTGNPLVAHIDLTGGIFTHQNDRQARYDAFRGQLSHAPRLIIRQIFRHQLSVKYLCHAPSSLSTYKMLPCPDHGDTGRVIPRILRSAESDIKLTVR</sequence>
<proteinExistence type="predicted"/>
<gene>
    <name evidence="1" type="ORF">SDC9_90322</name>
</gene>
<reference evidence="1" key="1">
    <citation type="submission" date="2019-08" db="EMBL/GenBank/DDBJ databases">
        <authorList>
            <person name="Kucharzyk K."/>
            <person name="Murdoch R.W."/>
            <person name="Higgins S."/>
            <person name="Loffler F."/>
        </authorList>
    </citation>
    <scope>NUCLEOTIDE SEQUENCE</scope>
</reference>
<comment type="caution">
    <text evidence="1">The sequence shown here is derived from an EMBL/GenBank/DDBJ whole genome shotgun (WGS) entry which is preliminary data.</text>
</comment>
<dbReference type="EMBL" id="VSSQ01010180">
    <property type="protein sequence ID" value="MPM43645.1"/>
    <property type="molecule type" value="Genomic_DNA"/>
</dbReference>
<evidence type="ECO:0000313" key="1">
    <source>
        <dbReference type="EMBL" id="MPM43645.1"/>
    </source>
</evidence>
<accession>A0A644ZRY7</accession>